<reference evidence="1 2" key="1">
    <citation type="submission" date="2024-09" db="EMBL/GenBank/DDBJ databases">
        <authorList>
            <person name="Sun Q."/>
            <person name="Mori K."/>
        </authorList>
    </citation>
    <scope>NUCLEOTIDE SEQUENCE [LARGE SCALE GENOMIC DNA]</scope>
    <source>
        <strain evidence="1 2">CECT 8726</strain>
    </source>
</reference>
<dbReference type="InterPro" id="IPR010342">
    <property type="entry name" value="DUF938"/>
</dbReference>
<evidence type="ECO:0000313" key="1">
    <source>
        <dbReference type="EMBL" id="MFB9231294.1"/>
    </source>
</evidence>
<dbReference type="SUPFAM" id="SSF53335">
    <property type="entry name" value="S-adenosyl-L-methionine-dependent methyltransferases"/>
    <property type="match status" value="1"/>
</dbReference>
<dbReference type="InterPro" id="IPR029063">
    <property type="entry name" value="SAM-dependent_MTases_sf"/>
</dbReference>
<dbReference type="Proteomes" id="UP001589683">
    <property type="component" value="Unassembled WGS sequence"/>
</dbReference>
<dbReference type="RefSeq" id="WP_213888904.1">
    <property type="nucleotide sequence ID" value="NZ_JAGFNU010000005.1"/>
</dbReference>
<dbReference type="Pfam" id="PF06080">
    <property type="entry name" value="DUF938"/>
    <property type="match status" value="1"/>
</dbReference>
<gene>
    <name evidence="1" type="ORF">ACFFUT_05785</name>
</gene>
<name>A0ABV5JD64_9RHOB</name>
<comment type="caution">
    <text evidence="1">The sequence shown here is derived from an EMBL/GenBank/DDBJ whole genome shotgun (WGS) entry which is preliminary data.</text>
</comment>
<proteinExistence type="predicted"/>
<evidence type="ECO:0000313" key="2">
    <source>
        <dbReference type="Proteomes" id="UP001589683"/>
    </source>
</evidence>
<keyword evidence="2" id="KW-1185">Reference proteome</keyword>
<protein>
    <submittedName>
        <fullName evidence="1">DUF938 domain-containing protein</fullName>
    </submittedName>
</protein>
<organism evidence="1 2">
    <name type="scientific">Pseudohalocynthiibacter aestuariivivens</name>
    <dbReference type="NCBI Taxonomy" id="1591409"/>
    <lineage>
        <taxon>Bacteria</taxon>
        <taxon>Pseudomonadati</taxon>
        <taxon>Pseudomonadota</taxon>
        <taxon>Alphaproteobacteria</taxon>
        <taxon>Rhodobacterales</taxon>
        <taxon>Paracoccaceae</taxon>
        <taxon>Pseudohalocynthiibacter</taxon>
    </lineage>
</organism>
<dbReference type="EMBL" id="JBHMEA010000016">
    <property type="protein sequence ID" value="MFB9231294.1"/>
    <property type="molecule type" value="Genomic_DNA"/>
</dbReference>
<dbReference type="PANTHER" id="PTHR20974">
    <property type="entry name" value="UPF0585 PROTEIN CG18661"/>
    <property type="match status" value="1"/>
</dbReference>
<accession>A0ABV5JD64</accession>
<dbReference type="PANTHER" id="PTHR20974:SF0">
    <property type="entry name" value="UPF0585 PROTEIN CG18661"/>
    <property type="match status" value="1"/>
</dbReference>
<dbReference type="Gene3D" id="3.40.50.150">
    <property type="entry name" value="Vaccinia Virus protein VP39"/>
    <property type="match status" value="1"/>
</dbReference>
<sequence length="223" mass="24967">MTKTPLIMPDAPFLKEHNEDGQLFSPSAERNLGPIIKQLANHVPAQGTALEIASGTGQHVATLAKRFPRVNWQPSDIALDRLRSIEAWRKTVRLDNLLPALQLNAAGKWDDHLTDLKLIYVVNLFHLISEKDAVAVLKGMSDSLGNDGRVFIYGPFKEHEQYRSEGDARFDSNLTAQDPEIGYKDVAWMWRQMKDSGLGRVEQVEMPANNLSLVSQKIVESPV</sequence>